<evidence type="ECO:0000256" key="4">
    <source>
        <dbReference type="ARBA" id="ARBA00022529"/>
    </source>
</evidence>
<evidence type="ECO:0000256" key="3">
    <source>
        <dbReference type="ARBA" id="ARBA00022525"/>
    </source>
</evidence>
<dbReference type="SMART" id="SM01418">
    <property type="entry name" value="Defensin_propep"/>
    <property type="match status" value="1"/>
</dbReference>
<dbReference type="PANTHER" id="PTHR11876:SF28">
    <property type="entry name" value="ALPHA-DEFENSIN 1"/>
    <property type="match status" value="1"/>
</dbReference>
<dbReference type="InterPro" id="IPR002366">
    <property type="entry name" value="Alpha-defensin_N"/>
</dbReference>
<dbReference type="AlphaFoldDB" id="A0A9L0IUQ4"/>
<comment type="similarity">
    <text evidence="2">Belongs to the alpha-defensin family.</text>
</comment>
<organism evidence="11 12">
    <name type="scientific">Equus asinus</name>
    <name type="common">Donkey</name>
    <name type="synonym">Equus africanus asinus</name>
    <dbReference type="NCBI Taxonomy" id="9793"/>
    <lineage>
        <taxon>Eukaryota</taxon>
        <taxon>Metazoa</taxon>
        <taxon>Chordata</taxon>
        <taxon>Craniata</taxon>
        <taxon>Vertebrata</taxon>
        <taxon>Euteleostomi</taxon>
        <taxon>Mammalia</taxon>
        <taxon>Eutheria</taxon>
        <taxon>Laurasiatheria</taxon>
        <taxon>Perissodactyla</taxon>
        <taxon>Equidae</taxon>
        <taxon>Equus</taxon>
    </lineage>
</organism>
<dbReference type="PIRSF" id="PIRSF001875">
    <property type="entry name" value="Alpha-defensin"/>
    <property type="match status" value="1"/>
</dbReference>
<keyword evidence="6" id="KW-0211">Defensin</keyword>
<accession>A0A9L0IUQ4</accession>
<feature type="domain" description="Mammalian defensins" evidence="10">
    <location>
        <begin position="56"/>
        <end position="84"/>
    </location>
</feature>
<feature type="signal peptide" evidence="9">
    <location>
        <begin position="1"/>
        <end position="19"/>
    </location>
</feature>
<protein>
    <recommendedName>
        <fullName evidence="10">Mammalian defensins domain-containing protein</fullName>
    </recommendedName>
</protein>
<dbReference type="PROSITE" id="PS00269">
    <property type="entry name" value="DEFENSIN"/>
    <property type="match status" value="1"/>
</dbReference>
<dbReference type="GO" id="GO:0005615">
    <property type="term" value="C:extracellular space"/>
    <property type="evidence" value="ECO:0007669"/>
    <property type="project" value="InterPro"/>
</dbReference>
<dbReference type="Pfam" id="PF00879">
    <property type="entry name" value="Defensin_propep"/>
    <property type="match status" value="1"/>
</dbReference>
<dbReference type="GO" id="GO:0002227">
    <property type="term" value="P:innate immune response in mucosa"/>
    <property type="evidence" value="ECO:0007669"/>
    <property type="project" value="TreeGrafter"/>
</dbReference>
<dbReference type="GO" id="GO:0051673">
    <property type="term" value="P:disruption of plasma membrane integrity in another organism"/>
    <property type="evidence" value="ECO:0007669"/>
    <property type="project" value="TreeGrafter"/>
</dbReference>
<dbReference type="Proteomes" id="UP000694387">
    <property type="component" value="Chromosome 27"/>
</dbReference>
<dbReference type="PANTHER" id="PTHR11876">
    <property type="entry name" value="ALPHA-DEFENSIN 1"/>
    <property type="match status" value="1"/>
</dbReference>
<feature type="chain" id="PRO_5040412308" description="Mammalian defensins domain-containing protein" evidence="9">
    <location>
        <begin position="20"/>
        <end position="86"/>
    </location>
</feature>
<keyword evidence="7" id="KW-0044">Antibiotic</keyword>
<evidence type="ECO:0000256" key="1">
    <source>
        <dbReference type="ARBA" id="ARBA00004613"/>
    </source>
</evidence>
<keyword evidence="3" id="KW-0964">Secreted</keyword>
<evidence type="ECO:0000256" key="9">
    <source>
        <dbReference type="SAM" id="SignalP"/>
    </source>
</evidence>
<reference evidence="11" key="3">
    <citation type="submission" date="2025-09" db="UniProtKB">
        <authorList>
            <consortium name="Ensembl"/>
        </authorList>
    </citation>
    <scope>IDENTIFICATION</scope>
</reference>
<dbReference type="Ensembl" id="ENSEAST00005043803.1">
    <property type="protein sequence ID" value="ENSEASP00005041501.1"/>
    <property type="gene ID" value="ENSEASG00005033386.1"/>
</dbReference>
<evidence type="ECO:0000256" key="7">
    <source>
        <dbReference type="ARBA" id="ARBA00023022"/>
    </source>
</evidence>
<evidence type="ECO:0000259" key="10">
    <source>
        <dbReference type="PROSITE" id="PS00269"/>
    </source>
</evidence>
<evidence type="ECO:0000313" key="11">
    <source>
        <dbReference type="Ensembl" id="ENSEASP00005041501.1"/>
    </source>
</evidence>
<keyword evidence="8" id="KW-1015">Disulfide bond</keyword>
<dbReference type="GO" id="GO:0031012">
    <property type="term" value="C:extracellular matrix"/>
    <property type="evidence" value="ECO:0007669"/>
    <property type="project" value="TreeGrafter"/>
</dbReference>
<proteinExistence type="inferred from homology"/>
<evidence type="ECO:0000313" key="12">
    <source>
        <dbReference type="Proteomes" id="UP000694387"/>
    </source>
</evidence>
<keyword evidence="4" id="KW-0929">Antimicrobial</keyword>
<reference evidence="11" key="2">
    <citation type="submission" date="2025-08" db="UniProtKB">
        <authorList>
            <consortium name="Ensembl"/>
        </authorList>
    </citation>
    <scope>IDENTIFICATION</scope>
</reference>
<name>A0A9L0IUQ4_EQUAS</name>
<dbReference type="InterPro" id="IPR016327">
    <property type="entry name" value="Alpha-defensin"/>
</dbReference>
<dbReference type="GeneTree" id="ENSGT00940000153268"/>
<dbReference type="InterPro" id="IPR006081">
    <property type="entry name" value="Alpha-defensin_C"/>
</dbReference>
<dbReference type="GO" id="GO:0050829">
    <property type="term" value="P:defense response to Gram-negative bacterium"/>
    <property type="evidence" value="ECO:0007669"/>
    <property type="project" value="TreeGrafter"/>
</dbReference>
<evidence type="ECO:0000256" key="2">
    <source>
        <dbReference type="ARBA" id="ARBA00006519"/>
    </source>
</evidence>
<comment type="subcellular location">
    <subcellularLocation>
        <location evidence="1">Secreted</location>
    </subcellularLocation>
</comment>
<reference evidence="11 12" key="1">
    <citation type="journal article" date="2020" name="Nat. Commun.">
        <title>Donkey genomes provide new insights into domestication and selection for coat color.</title>
        <authorList>
            <person name="Wang"/>
            <person name="C."/>
            <person name="Li"/>
            <person name="H."/>
            <person name="Guo"/>
            <person name="Y."/>
            <person name="Huang"/>
            <person name="J."/>
            <person name="Sun"/>
            <person name="Y."/>
            <person name="Min"/>
            <person name="J."/>
            <person name="Wang"/>
            <person name="J."/>
            <person name="Fang"/>
            <person name="X."/>
            <person name="Zhao"/>
            <person name="Z."/>
            <person name="Wang"/>
            <person name="S."/>
            <person name="Zhang"/>
            <person name="Y."/>
            <person name="Liu"/>
            <person name="Q."/>
            <person name="Jiang"/>
            <person name="Q."/>
            <person name="Wang"/>
            <person name="X."/>
            <person name="Guo"/>
            <person name="Y."/>
            <person name="Yang"/>
            <person name="C."/>
            <person name="Wang"/>
            <person name="Y."/>
            <person name="Tian"/>
            <person name="F."/>
            <person name="Zhuang"/>
            <person name="G."/>
            <person name="Fan"/>
            <person name="Y."/>
            <person name="Gao"/>
            <person name="Q."/>
            <person name="Li"/>
            <person name="Y."/>
            <person name="Ju"/>
            <person name="Z."/>
            <person name="Li"/>
            <person name="J."/>
            <person name="Li"/>
            <person name="R."/>
            <person name="Hou"/>
            <person name="M."/>
            <person name="Yang"/>
            <person name="G."/>
            <person name="Liu"/>
            <person name="G."/>
            <person name="Liu"/>
            <person name="W."/>
            <person name="Guo"/>
            <person name="J."/>
            <person name="Pan"/>
            <person name="S."/>
            <person name="Fan"/>
            <person name="G."/>
            <person name="Zhang"/>
            <person name="W."/>
            <person name="Zhang"/>
            <person name="R."/>
            <person name="Yu"/>
            <person name="J."/>
            <person name="Zhang"/>
            <person name="X."/>
            <person name="Yin"/>
            <person name="Q."/>
            <person name="Ji"/>
            <person name="C."/>
            <person name="Jin"/>
            <person name="Y."/>
            <person name="Yue"/>
            <person name="G."/>
            <person name="Liu"/>
            <person name="M."/>
            <person name="Xu"/>
            <person name="J."/>
            <person name="Liu"/>
            <person name="S."/>
            <person name="Jordana"/>
            <person name="J."/>
            <person name="Noce"/>
            <person name="A."/>
            <person name="Amills"/>
            <person name="M."/>
            <person name="Wu"/>
            <person name="D.D."/>
            <person name="Li"/>
            <person name="S."/>
            <person name="Zhou"/>
            <person name="X. and Zhong"/>
            <person name="J."/>
        </authorList>
    </citation>
    <scope>NUCLEOTIDE SEQUENCE [LARGE SCALE GENOMIC DNA]</scope>
</reference>
<dbReference type="GO" id="GO:0019731">
    <property type="term" value="P:antibacterial humoral response"/>
    <property type="evidence" value="ECO:0007669"/>
    <property type="project" value="TreeGrafter"/>
</dbReference>
<dbReference type="GO" id="GO:0071222">
    <property type="term" value="P:cellular response to lipopolysaccharide"/>
    <property type="evidence" value="ECO:0007669"/>
    <property type="project" value="TreeGrafter"/>
</dbReference>
<keyword evidence="12" id="KW-1185">Reference proteome</keyword>
<dbReference type="GO" id="GO:0061844">
    <property type="term" value="P:antimicrobial humoral immune response mediated by antimicrobial peptide"/>
    <property type="evidence" value="ECO:0007669"/>
    <property type="project" value="TreeGrafter"/>
</dbReference>
<evidence type="ECO:0000256" key="5">
    <source>
        <dbReference type="ARBA" id="ARBA00022729"/>
    </source>
</evidence>
<dbReference type="GO" id="GO:0050830">
    <property type="term" value="P:defense response to Gram-positive bacterium"/>
    <property type="evidence" value="ECO:0007669"/>
    <property type="project" value="TreeGrafter"/>
</dbReference>
<sequence length="86" mass="9124">MTTLGPLAALLLLALQAQAEPLEETGDQLPAQDQPGAKIQDITISFEGGHQSSSLCICRLSHCPSHECPSGFCPQIGSGYRLCCLR</sequence>
<keyword evidence="5 9" id="KW-0732">Signal</keyword>
<evidence type="ECO:0000256" key="8">
    <source>
        <dbReference type="ARBA" id="ARBA00023157"/>
    </source>
</evidence>
<evidence type="ECO:0000256" key="6">
    <source>
        <dbReference type="ARBA" id="ARBA00022940"/>
    </source>
</evidence>